<dbReference type="EMBL" id="JARTLD010000065">
    <property type="protein sequence ID" value="MED5020221.1"/>
    <property type="molecule type" value="Genomic_DNA"/>
</dbReference>
<sequence length="168" mass="18313">MQITLEEVVAGLGRELRPDESVGRPHMADVLVSKGYAKDMREAFDRYLGEDAPAYVSVPRISPEEACGWIREAGGTPVLAHPGIYGDDDLVRRILEEAKPAGIEVFHSDHEQAEEERYQAMADQYGLIVTGGSDFHGARQGIVFHGHIGSRSVPVSVLGELKRGSSES</sequence>
<evidence type="ECO:0000313" key="1">
    <source>
        <dbReference type="EMBL" id="MED5020221.1"/>
    </source>
</evidence>
<protein>
    <recommendedName>
        <fullName evidence="3">Phosphatase</fullName>
    </recommendedName>
</protein>
<comment type="caution">
    <text evidence="1">The sequence shown here is derived from an EMBL/GenBank/DDBJ whole genome shotgun (WGS) entry which is preliminary data.</text>
</comment>
<organism evidence="1 2">
    <name type="scientific">Paenibacillus chibensis</name>
    <dbReference type="NCBI Taxonomy" id="59846"/>
    <lineage>
        <taxon>Bacteria</taxon>
        <taxon>Bacillati</taxon>
        <taxon>Bacillota</taxon>
        <taxon>Bacilli</taxon>
        <taxon>Bacillales</taxon>
        <taxon>Paenibacillaceae</taxon>
        <taxon>Paenibacillus</taxon>
    </lineage>
</organism>
<dbReference type="PANTHER" id="PTHR42924">
    <property type="entry name" value="EXONUCLEASE"/>
    <property type="match status" value="1"/>
</dbReference>
<keyword evidence="2" id="KW-1185">Reference proteome</keyword>
<dbReference type="SUPFAM" id="SSF89550">
    <property type="entry name" value="PHP domain-like"/>
    <property type="match status" value="1"/>
</dbReference>
<gene>
    <name evidence="1" type="ORF">P9847_23410</name>
</gene>
<dbReference type="PANTHER" id="PTHR42924:SF3">
    <property type="entry name" value="POLYMERASE_HISTIDINOL PHOSPHATASE N-TERMINAL DOMAIN-CONTAINING PROTEIN"/>
    <property type="match status" value="1"/>
</dbReference>
<evidence type="ECO:0008006" key="3">
    <source>
        <dbReference type="Google" id="ProtNLM"/>
    </source>
</evidence>
<dbReference type="InterPro" id="IPR016195">
    <property type="entry name" value="Pol/histidinol_Pase-like"/>
</dbReference>
<dbReference type="Proteomes" id="UP001343257">
    <property type="component" value="Unassembled WGS sequence"/>
</dbReference>
<evidence type="ECO:0000313" key="2">
    <source>
        <dbReference type="Proteomes" id="UP001343257"/>
    </source>
</evidence>
<dbReference type="Gene3D" id="1.10.150.650">
    <property type="match status" value="1"/>
</dbReference>
<name>A0ABU6PZA6_9BACL</name>
<accession>A0ABU6PZA6</accession>
<proteinExistence type="predicted"/>
<reference evidence="1 2" key="1">
    <citation type="submission" date="2023-03" db="EMBL/GenBank/DDBJ databases">
        <title>Bacillus Genome Sequencing.</title>
        <authorList>
            <person name="Dunlap C."/>
        </authorList>
    </citation>
    <scope>NUCLEOTIDE SEQUENCE [LARGE SCALE GENOMIC DNA]</scope>
    <source>
        <strain evidence="1 2">NRS-52</strain>
    </source>
</reference>
<dbReference type="Gene3D" id="3.20.20.140">
    <property type="entry name" value="Metal-dependent hydrolases"/>
    <property type="match status" value="1"/>
</dbReference>
<dbReference type="InterPro" id="IPR052018">
    <property type="entry name" value="PHP_domain"/>
</dbReference>